<reference evidence="2 3" key="2">
    <citation type="submission" date="2018-11" db="EMBL/GenBank/DDBJ databases">
        <authorList>
            <consortium name="Pathogen Informatics"/>
        </authorList>
    </citation>
    <scope>NUCLEOTIDE SEQUENCE [LARGE SCALE GENOMIC DNA]</scope>
    <source>
        <strain evidence="2">Dakar</strain>
        <strain evidence="3">Dakar, Senegal</strain>
    </source>
</reference>
<accession>A0A183K5T5</accession>
<protein>
    <submittedName>
        <fullName evidence="4">Reverse transcriptase domain-containing protein</fullName>
    </submittedName>
</protein>
<dbReference type="Pfam" id="PF00078">
    <property type="entry name" value="RVT_1"/>
    <property type="match status" value="1"/>
</dbReference>
<dbReference type="PANTHER" id="PTHR37984:SF5">
    <property type="entry name" value="PROTEIN NYNRIN-LIKE"/>
    <property type="match status" value="1"/>
</dbReference>
<evidence type="ECO:0000313" key="4">
    <source>
        <dbReference type="WBParaSite" id="SCUD_0001036001-mRNA-1"/>
    </source>
</evidence>
<proteinExistence type="predicted"/>
<feature type="domain" description="Reverse transcriptase" evidence="1">
    <location>
        <begin position="1"/>
        <end position="63"/>
    </location>
</feature>
<dbReference type="EMBL" id="UZAK01033736">
    <property type="protein sequence ID" value="VDP39523.1"/>
    <property type="molecule type" value="Genomic_DNA"/>
</dbReference>
<evidence type="ECO:0000313" key="2">
    <source>
        <dbReference type="EMBL" id="VDP39523.1"/>
    </source>
</evidence>
<dbReference type="InterPro" id="IPR043502">
    <property type="entry name" value="DNA/RNA_pol_sf"/>
</dbReference>
<evidence type="ECO:0000313" key="3">
    <source>
        <dbReference type="Proteomes" id="UP000279833"/>
    </source>
</evidence>
<name>A0A183K5T5_9TREM</name>
<dbReference type="AlphaFoldDB" id="A0A183K5T5"/>
<gene>
    <name evidence="2" type="ORF">SCUD_LOCUS10360</name>
</gene>
<dbReference type="STRING" id="6186.A0A183K5T5"/>
<dbReference type="Gene3D" id="3.30.70.270">
    <property type="match status" value="1"/>
</dbReference>
<evidence type="ECO:0000259" key="1">
    <source>
        <dbReference type="Pfam" id="PF00078"/>
    </source>
</evidence>
<reference evidence="4" key="1">
    <citation type="submission" date="2016-06" db="UniProtKB">
        <authorList>
            <consortium name="WormBaseParasite"/>
        </authorList>
    </citation>
    <scope>IDENTIFICATION</scope>
</reference>
<dbReference type="InterPro" id="IPR050951">
    <property type="entry name" value="Retrovirus_Pol_polyprotein"/>
</dbReference>
<dbReference type="InterPro" id="IPR000477">
    <property type="entry name" value="RT_dom"/>
</dbReference>
<dbReference type="Proteomes" id="UP000279833">
    <property type="component" value="Unassembled WGS sequence"/>
</dbReference>
<organism evidence="4">
    <name type="scientific">Schistosoma curassoni</name>
    <dbReference type="NCBI Taxonomy" id="6186"/>
    <lineage>
        <taxon>Eukaryota</taxon>
        <taxon>Metazoa</taxon>
        <taxon>Spiralia</taxon>
        <taxon>Lophotrochozoa</taxon>
        <taxon>Platyhelminthes</taxon>
        <taxon>Trematoda</taxon>
        <taxon>Digenea</taxon>
        <taxon>Strigeidida</taxon>
        <taxon>Schistosomatoidea</taxon>
        <taxon>Schistosomatidae</taxon>
        <taxon>Schistosoma</taxon>
    </lineage>
</organism>
<keyword evidence="3" id="KW-1185">Reference proteome</keyword>
<dbReference type="InterPro" id="IPR043128">
    <property type="entry name" value="Rev_trsase/Diguanyl_cyclase"/>
</dbReference>
<dbReference type="PANTHER" id="PTHR37984">
    <property type="entry name" value="PROTEIN CBG26694"/>
    <property type="match status" value="1"/>
</dbReference>
<dbReference type="WBParaSite" id="SCUD_0001036001-mRNA-1">
    <property type="protein sequence ID" value="SCUD_0001036001-mRNA-1"/>
    <property type="gene ID" value="SCUD_0001036001"/>
</dbReference>
<dbReference type="SUPFAM" id="SSF56672">
    <property type="entry name" value="DNA/RNA polymerases"/>
    <property type="match status" value="1"/>
</dbReference>
<sequence length="86" mass="9685">MNEVVSDLEGVEVYQDDLIVHGSNKVVHDQRLIALSRRLIKRRITVNPNKCSFCVSSFECLGYLVGGNRFRPDMKRLAPLTNAPSP</sequence>